<feature type="transmembrane region" description="Helical" evidence="2">
    <location>
        <begin position="111"/>
        <end position="132"/>
    </location>
</feature>
<evidence type="ECO:0000256" key="1">
    <source>
        <dbReference type="SAM" id="MobiDB-lite"/>
    </source>
</evidence>
<dbReference type="AlphaFoldDB" id="A0A9W8Z7E9"/>
<comment type="caution">
    <text evidence="3">The sequence shown here is derived from an EMBL/GenBank/DDBJ whole genome shotgun (WGS) entry which is preliminary data.</text>
</comment>
<protein>
    <submittedName>
        <fullName evidence="3">Uncharacterized protein</fullName>
    </submittedName>
</protein>
<feature type="region of interest" description="Disordered" evidence="1">
    <location>
        <begin position="322"/>
        <end position="372"/>
    </location>
</feature>
<keyword evidence="2" id="KW-1133">Transmembrane helix</keyword>
<proteinExistence type="predicted"/>
<evidence type="ECO:0000313" key="4">
    <source>
        <dbReference type="Proteomes" id="UP001140510"/>
    </source>
</evidence>
<name>A0A9W8Z7E9_9PLEO</name>
<feature type="transmembrane region" description="Helical" evidence="2">
    <location>
        <begin position="41"/>
        <end position="64"/>
    </location>
</feature>
<dbReference type="OrthoDB" id="5238025at2759"/>
<sequence length="372" mass="40854">MNKITSKVQAVVGKVKRRNSTAPSAGPPPYIHDRTYRLSRILSVVLLTLLLLLSIPALTLKVYGYNFIEINGEMGFYLVNNETPGPGEGNHMGDALVAALPHSLFRVPEKLVLVVAMLNILLSMAHLGFVAWDWKAARRVGSLQPEHANRTLTDHQTQTHSFRRNAMVLHVVNAILVLAALIGSSVAHRDSSTFDYKLIPQEPNAVSPSGYRYYRYDAGMFDLETWTCELMNAPAVGDAMKDYSAQCQIEVAARMILVPFFLATLAVTGLSIWALVVGGKQMPGSEQLYTKDVDLEVGKQVQIEEVELDTLRPERQVDARLSKIEEDAEEPEEVPKNASPAALAKVAEAPSESEESTDEATKNLSSASQPSK</sequence>
<reference evidence="3" key="1">
    <citation type="submission" date="2022-10" db="EMBL/GenBank/DDBJ databases">
        <title>Tapping the CABI collections for fungal endophytes: first genome assemblies for Collariella, Neodidymelliopsis, Ascochyta clinopodiicola, Didymella pomorum, Didymosphaeria variabile, Neocosmospora piperis and Neocucurbitaria cava.</title>
        <authorList>
            <person name="Hill R."/>
        </authorList>
    </citation>
    <scope>NUCLEOTIDE SEQUENCE</scope>
    <source>
        <strain evidence="3">IMI 355091</strain>
    </source>
</reference>
<feature type="transmembrane region" description="Helical" evidence="2">
    <location>
        <begin position="167"/>
        <end position="187"/>
    </location>
</feature>
<feature type="compositionally biased region" description="Polar residues" evidence="1">
    <location>
        <begin position="362"/>
        <end position="372"/>
    </location>
</feature>
<organism evidence="3 4">
    <name type="scientific">Didymella pomorum</name>
    <dbReference type="NCBI Taxonomy" id="749634"/>
    <lineage>
        <taxon>Eukaryota</taxon>
        <taxon>Fungi</taxon>
        <taxon>Dikarya</taxon>
        <taxon>Ascomycota</taxon>
        <taxon>Pezizomycotina</taxon>
        <taxon>Dothideomycetes</taxon>
        <taxon>Pleosporomycetidae</taxon>
        <taxon>Pleosporales</taxon>
        <taxon>Pleosporineae</taxon>
        <taxon>Didymellaceae</taxon>
        <taxon>Didymella</taxon>
    </lineage>
</organism>
<accession>A0A9W8Z7E9</accession>
<keyword evidence="2" id="KW-0812">Transmembrane</keyword>
<evidence type="ECO:0000256" key="2">
    <source>
        <dbReference type="SAM" id="Phobius"/>
    </source>
</evidence>
<keyword evidence="4" id="KW-1185">Reference proteome</keyword>
<dbReference type="Proteomes" id="UP001140510">
    <property type="component" value="Unassembled WGS sequence"/>
</dbReference>
<keyword evidence="2" id="KW-0472">Membrane</keyword>
<dbReference type="EMBL" id="JAPEVA010000081">
    <property type="protein sequence ID" value="KAJ4400961.1"/>
    <property type="molecule type" value="Genomic_DNA"/>
</dbReference>
<evidence type="ECO:0000313" key="3">
    <source>
        <dbReference type="EMBL" id="KAJ4400961.1"/>
    </source>
</evidence>
<feature type="transmembrane region" description="Helical" evidence="2">
    <location>
        <begin position="256"/>
        <end position="277"/>
    </location>
</feature>
<gene>
    <name evidence="3" type="ORF">N0V91_008340</name>
</gene>